<dbReference type="InterPro" id="IPR044053">
    <property type="entry name" value="AsaB-like"/>
</dbReference>
<accession>A0A1T4RXH4</accession>
<dbReference type="NCBIfam" id="NF041278">
    <property type="entry name" value="CmcJ_NvfI_EfuI"/>
    <property type="match status" value="1"/>
</dbReference>
<organism evidence="1 2">
    <name type="scientific">Enhydrobacter aerosaccus</name>
    <dbReference type="NCBI Taxonomy" id="225324"/>
    <lineage>
        <taxon>Bacteria</taxon>
        <taxon>Pseudomonadati</taxon>
        <taxon>Pseudomonadota</taxon>
        <taxon>Alphaproteobacteria</taxon>
        <taxon>Hyphomicrobiales</taxon>
        <taxon>Enhydrobacter</taxon>
    </lineage>
</organism>
<sequence>MSLQATADTLASLPHVVADLNYLVPMAERPRNYTFEPPAGEPWSNIQNETRRVSIHDARPIADKVSLDANGFALVSHRSAVRDFFDDDEVRKVYYPEVERLLKEATGADRVFIFDHTTRRRVPGAQDRGGGPRQPVQRVHIDHTARSGPQRVRDLLPEEADELLKGRVQVVNVWRPIRGPLLDSPLAVCDATTVRSDELVPSDLVYPHRVGETYSVTYNPAHRWYYVPQMRTGEALLLKCSDTSTQVPARFTPHTAFVDPTAPADAPPRESIEVRTLVFHR</sequence>
<dbReference type="OrthoDB" id="5173234at2"/>
<dbReference type="EMBL" id="FUWJ01000006">
    <property type="protein sequence ID" value="SKA20607.1"/>
    <property type="molecule type" value="Genomic_DNA"/>
</dbReference>
<proteinExistence type="predicted"/>
<dbReference type="AlphaFoldDB" id="A0A1T4RXH4"/>
<dbReference type="STRING" id="225324.SAMN02745126_04128"/>
<reference evidence="2" key="1">
    <citation type="submission" date="2017-02" db="EMBL/GenBank/DDBJ databases">
        <authorList>
            <person name="Varghese N."/>
            <person name="Submissions S."/>
        </authorList>
    </citation>
    <scope>NUCLEOTIDE SEQUENCE [LARGE SCALE GENOMIC DNA]</scope>
    <source>
        <strain evidence="2">ATCC 27094</strain>
    </source>
</reference>
<evidence type="ECO:0000313" key="2">
    <source>
        <dbReference type="Proteomes" id="UP000190092"/>
    </source>
</evidence>
<dbReference type="RefSeq" id="WP_085936000.1">
    <property type="nucleotide sequence ID" value="NZ_FUWJ01000006.1"/>
</dbReference>
<keyword evidence="2" id="KW-1185">Reference proteome</keyword>
<protein>
    <recommendedName>
        <fullName evidence="3">Methyltransferase</fullName>
    </recommendedName>
</protein>
<dbReference type="PANTHER" id="PTHR34598">
    <property type="entry name" value="BLL6449 PROTEIN"/>
    <property type="match status" value="1"/>
</dbReference>
<dbReference type="PANTHER" id="PTHR34598:SF3">
    <property type="entry name" value="OXIDOREDUCTASE AN1597"/>
    <property type="match status" value="1"/>
</dbReference>
<gene>
    <name evidence="1" type="ORF">SAMN02745126_04128</name>
</gene>
<name>A0A1T4RXH4_9HYPH</name>
<evidence type="ECO:0000313" key="1">
    <source>
        <dbReference type="EMBL" id="SKA20607.1"/>
    </source>
</evidence>
<evidence type="ECO:0008006" key="3">
    <source>
        <dbReference type="Google" id="ProtNLM"/>
    </source>
</evidence>
<dbReference type="GO" id="GO:0016491">
    <property type="term" value="F:oxidoreductase activity"/>
    <property type="evidence" value="ECO:0007669"/>
    <property type="project" value="InterPro"/>
</dbReference>
<dbReference type="Proteomes" id="UP000190092">
    <property type="component" value="Unassembled WGS sequence"/>
</dbReference>